<proteinExistence type="predicted"/>
<keyword evidence="2" id="KW-1185">Reference proteome</keyword>
<reference evidence="1" key="2">
    <citation type="submission" date="2020-09" db="EMBL/GenBank/DDBJ databases">
        <authorList>
            <person name="Sun Q."/>
            <person name="Ohkuma M."/>
        </authorList>
    </citation>
    <scope>NUCLEOTIDE SEQUENCE</scope>
    <source>
        <strain evidence="1">JCM 30078</strain>
    </source>
</reference>
<organism evidence="1 2">
    <name type="scientific">Pseudomonas matsuisoli</name>
    <dbReference type="NCBI Taxonomy" id="1515666"/>
    <lineage>
        <taxon>Bacteria</taxon>
        <taxon>Pseudomonadati</taxon>
        <taxon>Pseudomonadota</taxon>
        <taxon>Gammaproteobacteria</taxon>
        <taxon>Pseudomonadales</taxon>
        <taxon>Pseudomonadaceae</taxon>
        <taxon>Pseudomonas</taxon>
    </lineage>
</organism>
<sequence>MRDTVFLAYYSSHLDPVAQCLSPDHAFAMVLHLNVAANFKGAPNGGEWVIAVAAVNSRMLRETDIQRT</sequence>
<gene>
    <name evidence="1" type="ORF">GCM10009304_03650</name>
</gene>
<accession>A0A917PJH5</accession>
<dbReference type="AlphaFoldDB" id="A0A917PJH5"/>
<evidence type="ECO:0000313" key="2">
    <source>
        <dbReference type="Proteomes" id="UP000635983"/>
    </source>
</evidence>
<dbReference type="Proteomes" id="UP000635983">
    <property type="component" value="Unassembled WGS sequence"/>
</dbReference>
<protein>
    <submittedName>
        <fullName evidence="1">Uncharacterized protein</fullName>
    </submittedName>
</protein>
<dbReference type="EMBL" id="BMPO01000001">
    <property type="protein sequence ID" value="GGJ81063.1"/>
    <property type="molecule type" value="Genomic_DNA"/>
</dbReference>
<evidence type="ECO:0000313" key="1">
    <source>
        <dbReference type="EMBL" id="GGJ81063.1"/>
    </source>
</evidence>
<name>A0A917PJH5_9PSED</name>
<comment type="caution">
    <text evidence="1">The sequence shown here is derived from an EMBL/GenBank/DDBJ whole genome shotgun (WGS) entry which is preliminary data.</text>
</comment>
<reference evidence="1" key="1">
    <citation type="journal article" date="2014" name="Int. J. Syst. Evol. Microbiol.">
        <title>Complete genome sequence of Corynebacterium casei LMG S-19264T (=DSM 44701T), isolated from a smear-ripened cheese.</title>
        <authorList>
            <consortium name="US DOE Joint Genome Institute (JGI-PGF)"/>
            <person name="Walter F."/>
            <person name="Albersmeier A."/>
            <person name="Kalinowski J."/>
            <person name="Ruckert C."/>
        </authorList>
    </citation>
    <scope>NUCLEOTIDE SEQUENCE</scope>
    <source>
        <strain evidence="1">JCM 30078</strain>
    </source>
</reference>